<sequence>MVLFVTVVIAVLCVGINGQCDQHAATECDGYDLLPDHPLGLLLPDDIQPLCSIVTKLSSCLNASIGGCEPAKQIKWRSAILSSEYICNNLRAYRTSVACFFDEETISGMETCSDDLEYNMDEMGCGSFPEFKNCTIKVIATNCQPEAVVTMRAILAVNTAPKLDAMNCPVEETTTSSTTQKQTTSSTTQKQPTSSTRLTTMVMHSSTEGSGDVKRDDDEPETETGNVGQRNNANYHVTNFNLLIMIPQIILLSVL</sequence>
<feature type="compositionally biased region" description="Polar residues" evidence="1">
    <location>
        <begin position="223"/>
        <end position="232"/>
    </location>
</feature>
<feature type="region of interest" description="Disordered" evidence="1">
    <location>
        <begin position="170"/>
        <end position="232"/>
    </location>
</feature>
<keyword evidence="2" id="KW-0732">Signal</keyword>
<reference evidence="3 4" key="1">
    <citation type="submission" date="2024-01" db="EMBL/GenBank/DDBJ databases">
        <title>The genome of the rayed Mediterranean limpet Patella caerulea (Linnaeus, 1758).</title>
        <authorList>
            <person name="Anh-Thu Weber A."/>
            <person name="Halstead-Nussloch G."/>
        </authorList>
    </citation>
    <scope>NUCLEOTIDE SEQUENCE [LARGE SCALE GENOMIC DNA]</scope>
    <source>
        <strain evidence="3">AATW-2023a</strain>
        <tissue evidence="3">Whole specimen</tissue>
    </source>
</reference>
<keyword evidence="4" id="KW-1185">Reference proteome</keyword>
<dbReference type="Proteomes" id="UP001347796">
    <property type="component" value="Unassembled WGS sequence"/>
</dbReference>
<feature type="signal peptide" evidence="2">
    <location>
        <begin position="1"/>
        <end position="18"/>
    </location>
</feature>
<feature type="compositionally biased region" description="Low complexity" evidence="1">
    <location>
        <begin position="173"/>
        <end position="196"/>
    </location>
</feature>
<proteinExistence type="predicted"/>
<evidence type="ECO:0000256" key="2">
    <source>
        <dbReference type="SAM" id="SignalP"/>
    </source>
</evidence>
<protein>
    <submittedName>
        <fullName evidence="3">Uncharacterized protein</fullName>
    </submittedName>
</protein>
<comment type="caution">
    <text evidence="3">The sequence shown here is derived from an EMBL/GenBank/DDBJ whole genome shotgun (WGS) entry which is preliminary data.</text>
</comment>
<evidence type="ECO:0000313" key="3">
    <source>
        <dbReference type="EMBL" id="KAK6174864.1"/>
    </source>
</evidence>
<evidence type="ECO:0000313" key="4">
    <source>
        <dbReference type="Proteomes" id="UP001347796"/>
    </source>
</evidence>
<accession>A0AAN8JF16</accession>
<feature type="chain" id="PRO_5043045533" evidence="2">
    <location>
        <begin position="19"/>
        <end position="255"/>
    </location>
</feature>
<organism evidence="3 4">
    <name type="scientific">Patella caerulea</name>
    <name type="common">Rayed Mediterranean limpet</name>
    <dbReference type="NCBI Taxonomy" id="87958"/>
    <lineage>
        <taxon>Eukaryota</taxon>
        <taxon>Metazoa</taxon>
        <taxon>Spiralia</taxon>
        <taxon>Lophotrochozoa</taxon>
        <taxon>Mollusca</taxon>
        <taxon>Gastropoda</taxon>
        <taxon>Patellogastropoda</taxon>
        <taxon>Patelloidea</taxon>
        <taxon>Patellidae</taxon>
        <taxon>Patella</taxon>
    </lineage>
</organism>
<gene>
    <name evidence="3" type="ORF">SNE40_013431</name>
</gene>
<evidence type="ECO:0000256" key="1">
    <source>
        <dbReference type="SAM" id="MobiDB-lite"/>
    </source>
</evidence>
<dbReference type="EMBL" id="JAZGQO010000010">
    <property type="protein sequence ID" value="KAK6174864.1"/>
    <property type="molecule type" value="Genomic_DNA"/>
</dbReference>
<feature type="compositionally biased region" description="Polar residues" evidence="1">
    <location>
        <begin position="197"/>
        <end position="209"/>
    </location>
</feature>
<name>A0AAN8JF16_PATCE</name>
<dbReference type="AlphaFoldDB" id="A0AAN8JF16"/>